<feature type="region of interest" description="Disordered" evidence="1">
    <location>
        <begin position="170"/>
        <end position="189"/>
    </location>
</feature>
<feature type="region of interest" description="Disordered" evidence="1">
    <location>
        <begin position="1"/>
        <end position="35"/>
    </location>
</feature>
<keyword evidence="3" id="KW-1185">Reference proteome</keyword>
<reference evidence="3" key="1">
    <citation type="journal article" date="2019" name="Int. J. Syst. Evol. Microbiol.">
        <title>The Global Catalogue of Microorganisms (GCM) 10K type strain sequencing project: providing services to taxonomists for standard genome sequencing and annotation.</title>
        <authorList>
            <consortium name="The Broad Institute Genomics Platform"/>
            <consortium name="The Broad Institute Genome Sequencing Center for Infectious Disease"/>
            <person name="Wu L."/>
            <person name="Ma J."/>
        </authorList>
    </citation>
    <scope>NUCLEOTIDE SEQUENCE [LARGE SCALE GENOMIC DNA]</scope>
    <source>
        <strain evidence="3">JCM 4816</strain>
    </source>
</reference>
<accession>A0ABP6UJ14</accession>
<feature type="region of interest" description="Disordered" evidence="1">
    <location>
        <begin position="290"/>
        <end position="373"/>
    </location>
</feature>
<feature type="compositionally biased region" description="Low complexity" evidence="1">
    <location>
        <begin position="321"/>
        <end position="335"/>
    </location>
</feature>
<evidence type="ECO:0000313" key="2">
    <source>
        <dbReference type="EMBL" id="GAA3506479.1"/>
    </source>
</evidence>
<feature type="compositionally biased region" description="Basic and acidic residues" evidence="1">
    <location>
        <begin position="70"/>
        <end position="79"/>
    </location>
</feature>
<feature type="compositionally biased region" description="Low complexity" evidence="1">
    <location>
        <begin position="1"/>
        <end position="12"/>
    </location>
</feature>
<feature type="compositionally biased region" description="Gly residues" evidence="1">
    <location>
        <begin position="13"/>
        <end position="22"/>
    </location>
</feature>
<gene>
    <name evidence="2" type="ORF">GCM10019016_135940</name>
</gene>
<name>A0ABP6UJ14_9ACTN</name>
<evidence type="ECO:0000256" key="1">
    <source>
        <dbReference type="SAM" id="MobiDB-lite"/>
    </source>
</evidence>
<feature type="compositionally biased region" description="Gly residues" evidence="1">
    <location>
        <begin position="290"/>
        <end position="305"/>
    </location>
</feature>
<sequence length="373" mass="37145">MRDGAAADAAVDGRGGGRGEFAGEGADDGRVDVTGAGRRFGGEAVQRRRECVEPLEVGRQVSRVDESLVEQDVRHRREQQGVGAGADGDVPVGEAGGAGAARVDDGEGAAAGLQRPEPAREVRGGAQAAVGLQGVGADQQQVVGAVQVGHRDRVRVAEEQSAGDVLGHLVDRGGGEQAAGAEPGEQQGRVERAGHGVDVGVAEDHADGVRAVPLDDGPDPGGHGVERLLPGGLAQLAVDADERGAQPVGVGVHGPEGGALGADEPLAEDVVAVAAGAGDPAVVDGEGQAAGGLAQGADTKGGAGHGTSRVRRLRAGPAPLGRSGARGARTSRAYRPVCTEGRVRRGRAPPDGRRTLSPAPGPGRRPASPAAPR</sequence>
<feature type="region of interest" description="Disordered" evidence="1">
    <location>
        <begin position="70"/>
        <end position="124"/>
    </location>
</feature>
<feature type="compositionally biased region" description="Low complexity" evidence="1">
    <location>
        <begin position="178"/>
        <end position="187"/>
    </location>
</feature>
<evidence type="ECO:0000313" key="3">
    <source>
        <dbReference type="Proteomes" id="UP001501455"/>
    </source>
</evidence>
<dbReference type="EMBL" id="BAAAXF010000091">
    <property type="protein sequence ID" value="GAA3506479.1"/>
    <property type="molecule type" value="Genomic_DNA"/>
</dbReference>
<protein>
    <submittedName>
        <fullName evidence="2">Uncharacterized protein</fullName>
    </submittedName>
</protein>
<dbReference type="Proteomes" id="UP001501455">
    <property type="component" value="Unassembled WGS sequence"/>
</dbReference>
<comment type="caution">
    <text evidence="2">The sequence shown here is derived from an EMBL/GenBank/DDBJ whole genome shotgun (WGS) entry which is preliminary data.</text>
</comment>
<proteinExistence type="predicted"/>
<organism evidence="2 3">
    <name type="scientific">Streptomyces prasinosporus</name>
    <dbReference type="NCBI Taxonomy" id="68256"/>
    <lineage>
        <taxon>Bacteria</taxon>
        <taxon>Bacillati</taxon>
        <taxon>Actinomycetota</taxon>
        <taxon>Actinomycetes</taxon>
        <taxon>Kitasatosporales</taxon>
        <taxon>Streptomycetaceae</taxon>
        <taxon>Streptomyces</taxon>
        <taxon>Streptomyces albogriseolus group</taxon>
    </lineage>
</organism>
<feature type="compositionally biased region" description="Pro residues" evidence="1">
    <location>
        <begin position="359"/>
        <end position="373"/>
    </location>
</feature>